<dbReference type="Pfam" id="PF09359">
    <property type="entry name" value="VTC"/>
    <property type="match status" value="1"/>
</dbReference>
<dbReference type="Gene3D" id="3.20.100.30">
    <property type="entry name" value="VTC, catalytic tunnel domain"/>
    <property type="match status" value="1"/>
</dbReference>
<dbReference type="EMBL" id="FQZG01000014">
    <property type="protein sequence ID" value="SHI77412.1"/>
    <property type="molecule type" value="Genomic_DNA"/>
</dbReference>
<gene>
    <name evidence="2" type="ORF">SAMN02745244_01030</name>
</gene>
<feature type="domain" description="VTC" evidence="1">
    <location>
        <begin position="26"/>
        <end position="233"/>
    </location>
</feature>
<dbReference type="RefSeq" id="WP_073186471.1">
    <property type="nucleotide sequence ID" value="NZ_FQZG01000014.1"/>
</dbReference>
<dbReference type="CDD" id="cd07750">
    <property type="entry name" value="PolyPPase_VTC_like"/>
    <property type="match status" value="1"/>
</dbReference>
<dbReference type="AlphaFoldDB" id="A0A1M6DW29"/>
<reference evidence="2 3" key="1">
    <citation type="submission" date="2016-11" db="EMBL/GenBank/DDBJ databases">
        <authorList>
            <person name="Jaros S."/>
            <person name="Januszkiewicz K."/>
            <person name="Wedrychowicz H."/>
        </authorList>
    </citation>
    <scope>NUCLEOTIDE SEQUENCE [LARGE SCALE GENOMIC DNA]</scope>
    <source>
        <strain evidence="2 3">DSM 12906</strain>
    </source>
</reference>
<sequence>MIELDLDRFVAIELEELVARAELMTRVDRKYVLGQAAVGELLNQMEPGTEVLEIDARRQLRYASVYFDTPDLLTYRMCAQQRRRRLKIRSRGYLDSRLAFLEAKTRSGGDLTVKDRIACDWSDRERLNRGARSYAAGALLGVGQDPRLADDLLATLSTRYRRTTLLAPDGVGRVTIDTDLSWELPGGDRLDAADLVIVETKSAGPATSFDRMLWRSGTRPVSISKYATGLAALRPDLPHNRWARVLRDRFAPYPKESTCVAV</sequence>
<keyword evidence="3" id="KW-1185">Reference proteome</keyword>
<dbReference type="GO" id="GO:0006799">
    <property type="term" value="P:polyphosphate biosynthetic process"/>
    <property type="evidence" value="ECO:0007669"/>
    <property type="project" value="UniProtKB-ARBA"/>
</dbReference>
<evidence type="ECO:0000259" key="1">
    <source>
        <dbReference type="Pfam" id="PF09359"/>
    </source>
</evidence>
<organism evidence="2 3">
    <name type="scientific">Tessaracoccus bendigoensis DSM 12906</name>
    <dbReference type="NCBI Taxonomy" id="1123357"/>
    <lineage>
        <taxon>Bacteria</taxon>
        <taxon>Bacillati</taxon>
        <taxon>Actinomycetota</taxon>
        <taxon>Actinomycetes</taxon>
        <taxon>Propionibacteriales</taxon>
        <taxon>Propionibacteriaceae</taxon>
        <taxon>Tessaracoccus</taxon>
    </lineage>
</organism>
<name>A0A1M6DW29_9ACTN</name>
<dbReference type="Proteomes" id="UP000184512">
    <property type="component" value="Unassembled WGS sequence"/>
</dbReference>
<evidence type="ECO:0000313" key="2">
    <source>
        <dbReference type="EMBL" id="SHI77412.1"/>
    </source>
</evidence>
<proteinExistence type="predicted"/>
<evidence type="ECO:0000313" key="3">
    <source>
        <dbReference type="Proteomes" id="UP000184512"/>
    </source>
</evidence>
<dbReference type="STRING" id="1123357.SAMN02745244_01030"/>
<accession>A0A1M6DW29</accession>
<dbReference type="InterPro" id="IPR042267">
    <property type="entry name" value="VTC_sf"/>
</dbReference>
<dbReference type="InterPro" id="IPR018966">
    <property type="entry name" value="VTC_domain"/>
</dbReference>
<protein>
    <submittedName>
        <fullName evidence="2">VTC domain-containing protein</fullName>
    </submittedName>
</protein>